<organism evidence="2 3">
    <name type="scientific">Strongyloides papillosus</name>
    <name type="common">Intestinal threadworm</name>
    <dbReference type="NCBI Taxonomy" id="174720"/>
    <lineage>
        <taxon>Eukaryota</taxon>
        <taxon>Metazoa</taxon>
        <taxon>Ecdysozoa</taxon>
        <taxon>Nematoda</taxon>
        <taxon>Chromadorea</taxon>
        <taxon>Rhabditida</taxon>
        <taxon>Tylenchina</taxon>
        <taxon>Panagrolaimomorpha</taxon>
        <taxon>Strongyloidoidea</taxon>
        <taxon>Strongyloididae</taxon>
        <taxon>Strongyloides</taxon>
    </lineage>
</organism>
<dbReference type="Proteomes" id="UP000046392">
    <property type="component" value="Unplaced"/>
</dbReference>
<accession>A0A0N5C054</accession>
<sequence length="163" mass="18754">MKYLITSILLAIAIFVTISARKSDSRPAPLPPSPPEWKYWDGKKPLNAKLIATDAAMLWYECGHKYFKFVKLGSTEKRKIDGIPRFRVKYYAKKCKSGKPEKRCRNGKCVKTGRIIVSKCKGKNELFQAIFKNEVINDKLRLNVTKLDSKGRSCAIIIKYHYH</sequence>
<name>A0A0N5C054_STREA</name>
<reference evidence="3" key="1">
    <citation type="submission" date="2017-02" db="UniProtKB">
        <authorList>
            <consortium name="WormBaseParasite"/>
        </authorList>
    </citation>
    <scope>IDENTIFICATION</scope>
</reference>
<evidence type="ECO:0000313" key="3">
    <source>
        <dbReference type="WBParaSite" id="SPAL_0001138500.1"/>
    </source>
</evidence>
<evidence type="ECO:0000313" key="2">
    <source>
        <dbReference type="Proteomes" id="UP000046392"/>
    </source>
</evidence>
<dbReference type="WBParaSite" id="SPAL_0001138500.1">
    <property type="protein sequence ID" value="SPAL_0001138500.1"/>
    <property type="gene ID" value="SPAL_0001138500"/>
</dbReference>
<feature type="chain" id="PRO_5005895182" evidence="1">
    <location>
        <begin position="21"/>
        <end position="163"/>
    </location>
</feature>
<keyword evidence="2" id="KW-1185">Reference proteome</keyword>
<protein>
    <submittedName>
        <fullName evidence="3">Secreted protein</fullName>
    </submittedName>
</protein>
<evidence type="ECO:0000256" key="1">
    <source>
        <dbReference type="SAM" id="SignalP"/>
    </source>
</evidence>
<keyword evidence="1" id="KW-0732">Signal</keyword>
<dbReference type="AlphaFoldDB" id="A0A0N5C054"/>
<feature type="signal peptide" evidence="1">
    <location>
        <begin position="1"/>
        <end position="20"/>
    </location>
</feature>
<proteinExistence type="predicted"/>